<dbReference type="InterPro" id="IPR001753">
    <property type="entry name" value="Enoyl-CoA_hydra/iso"/>
</dbReference>
<proteinExistence type="predicted"/>
<dbReference type="AlphaFoldDB" id="I8AH35"/>
<evidence type="ECO:0000313" key="2">
    <source>
        <dbReference type="EMBL" id="EIT84977.1"/>
    </source>
</evidence>
<protein>
    <submittedName>
        <fullName evidence="2">Enoyl-CoA hydratase/isomerase</fullName>
    </submittedName>
</protein>
<evidence type="ECO:0000256" key="1">
    <source>
        <dbReference type="ARBA" id="ARBA00023239"/>
    </source>
</evidence>
<dbReference type="PANTHER" id="PTHR11941">
    <property type="entry name" value="ENOYL-COA HYDRATASE-RELATED"/>
    <property type="match status" value="1"/>
</dbReference>
<reference evidence="2 3" key="1">
    <citation type="journal article" date="2012" name="J. Bacteriol.">
        <title>Genome of Bacillus macauensis ZFHKF-1, a Long-Chain-Forming Bacterium.</title>
        <authorList>
            <person name="Cai L."/>
            <person name="Zhang T."/>
        </authorList>
    </citation>
    <scope>NUCLEOTIDE SEQUENCE [LARGE SCALE GENOMIC DNA]</scope>
    <source>
        <strain evidence="2 3">ZFHKF-1</strain>
    </source>
</reference>
<dbReference type="InterPro" id="IPR029045">
    <property type="entry name" value="ClpP/crotonase-like_dom_sf"/>
</dbReference>
<dbReference type="GO" id="GO:0016829">
    <property type="term" value="F:lyase activity"/>
    <property type="evidence" value="ECO:0007669"/>
    <property type="project" value="UniProtKB-KW"/>
</dbReference>
<dbReference type="STRING" id="1196324.A374_11785"/>
<dbReference type="GO" id="GO:0005829">
    <property type="term" value="C:cytosol"/>
    <property type="evidence" value="ECO:0007669"/>
    <property type="project" value="TreeGrafter"/>
</dbReference>
<evidence type="ECO:0000313" key="3">
    <source>
        <dbReference type="Proteomes" id="UP000004080"/>
    </source>
</evidence>
<sequence length="251" mass="27968">MTKVHYTVKNEIAWLTLNRPQQRNAVDFDVIALLKHHLIKAKEDDSVKMLLITGSGQDAFCAGGDVKAFQNLQTAHEAYDMLSRMGEVLRSLFFFPKPTVALLNGTAVGGGCELAAACDFRVATADAKIGFIQGNLGITTGWGGATYLFERITKIEALDLLLSAQKITAVQAHQKGFIQYVIKSASVNEEVSRYLQRYLALPKEVLMTYKRNYIDSLDQQAINSRVEQEIRRCATLWESDVHHQAVANFLT</sequence>
<dbReference type="Proteomes" id="UP000004080">
    <property type="component" value="Unassembled WGS sequence"/>
</dbReference>
<keyword evidence="2" id="KW-0413">Isomerase</keyword>
<dbReference type="CDD" id="cd06558">
    <property type="entry name" value="crotonase-like"/>
    <property type="match status" value="1"/>
</dbReference>
<dbReference type="GO" id="GO:0006635">
    <property type="term" value="P:fatty acid beta-oxidation"/>
    <property type="evidence" value="ECO:0007669"/>
    <property type="project" value="TreeGrafter"/>
</dbReference>
<dbReference type="OrthoDB" id="9775794at2"/>
<dbReference type="eggNOG" id="COG1024">
    <property type="taxonomic scope" value="Bacteria"/>
</dbReference>
<dbReference type="Gene3D" id="3.90.226.10">
    <property type="entry name" value="2-enoyl-CoA Hydratase, Chain A, domain 1"/>
    <property type="match status" value="1"/>
</dbReference>
<accession>I8AH35</accession>
<dbReference type="Pfam" id="PF00378">
    <property type="entry name" value="ECH_1"/>
    <property type="match status" value="1"/>
</dbReference>
<dbReference type="RefSeq" id="WP_007202437.1">
    <property type="nucleotide sequence ID" value="NZ_AKKV01000027.1"/>
</dbReference>
<dbReference type="EMBL" id="AKKV01000027">
    <property type="protein sequence ID" value="EIT84977.1"/>
    <property type="molecule type" value="Genomic_DNA"/>
</dbReference>
<organism evidence="2 3">
    <name type="scientific">Fictibacillus macauensis ZFHKF-1</name>
    <dbReference type="NCBI Taxonomy" id="1196324"/>
    <lineage>
        <taxon>Bacteria</taxon>
        <taxon>Bacillati</taxon>
        <taxon>Bacillota</taxon>
        <taxon>Bacilli</taxon>
        <taxon>Bacillales</taxon>
        <taxon>Fictibacillaceae</taxon>
        <taxon>Fictibacillus</taxon>
    </lineage>
</organism>
<comment type="caution">
    <text evidence="2">The sequence shown here is derived from an EMBL/GenBank/DDBJ whole genome shotgun (WGS) entry which is preliminary data.</text>
</comment>
<dbReference type="GO" id="GO:0016853">
    <property type="term" value="F:isomerase activity"/>
    <property type="evidence" value="ECO:0007669"/>
    <property type="project" value="UniProtKB-KW"/>
</dbReference>
<gene>
    <name evidence="2" type="ORF">A374_11785</name>
</gene>
<keyword evidence="1" id="KW-0456">Lyase</keyword>
<dbReference type="SUPFAM" id="SSF52096">
    <property type="entry name" value="ClpP/crotonase"/>
    <property type="match status" value="1"/>
</dbReference>
<dbReference type="PANTHER" id="PTHR11941:SF27">
    <property type="entry name" value="ETHYLMALONYL-COA DECARBOXYLASE"/>
    <property type="match status" value="1"/>
</dbReference>
<name>I8AH35_9BACL</name>
<keyword evidence="3" id="KW-1185">Reference proteome</keyword>
<dbReference type="PATRIC" id="fig|1196324.3.peg.2412"/>